<dbReference type="Proteomes" id="UP000182427">
    <property type="component" value="Chromosome I"/>
</dbReference>
<accession>A0A1G7L4K1</accession>
<dbReference type="PROSITE" id="PS51257">
    <property type="entry name" value="PROKAR_LIPOPROTEIN"/>
    <property type="match status" value="1"/>
</dbReference>
<evidence type="ECO:0008006" key="3">
    <source>
        <dbReference type="Google" id="ProtNLM"/>
    </source>
</evidence>
<gene>
    <name evidence="1" type="ORF">SAMN05444167_2426</name>
</gene>
<evidence type="ECO:0000313" key="1">
    <source>
        <dbReference type="EMBL" id="SDF44385.1"/>
    </source>
</evidence>
<dbReference type="EMBL" id="LT629690">
    <property type="protein sequence ID" value="SDF44385.1"/>
    <property type="molecule type" value="Genomic_DNA"/>
</dbReference>
<dbReference type="Pfam" id="PF16115">
    <property type="entry name" value="DUF4831"/>
    <property type="match status" value="1"/>
</dbReference>
<protein>
    <recommendedName>
        <fullName evidence="3">Lipoprotein</fullName>
    </recommendedName>
</protein>
<dbReference type="InterPro" id="IPR032265">
    <property type="entry name" value="DUF4831"/>
</dbReference>
<dbReference type="RefSeq" id="WP_083345368.1">
    <property type="nucleotide sequence ID" value="NZ_LT629690.1"/>
</dbReference>
<reference evidence="1 2" key="1">
    <citation type="submission" date="2016-10" db="EMBL/GenBank/DDBJ databases">
        <authorList>
            <person name="de Groot N.N."/>
        </authorList>
    </citation>
    <scope>NUCLEOTIDE SEQUENCE [LARGE SCALE GENOMIC DNA]</scope>
    <source>
        <strain evidence="1 2">GAS232</strain>
    </source>
</reference>
<dbReference type="AlphaFoldDB" id="A0A1G7L4K1"/>
<proteinExistence type="predicted"/>
<organism evidence="1 2">
    <name type="scientific">Terriglobus roseus</name>
    <dbReference type="NCBI Taxonomy" id="392734"/>
    <lineage>
        <taxon>Bacteria</taxon>
        <taxon>Pseudomonadati</taxon>
        <taxon>Acidobacteriota</taxon>
        <taxon>Terriglobia</taxon>
        <taxon>Terriglobales</taxon>
        <taxon>Acidobacteriaceae</taxon>
        <taxon>Terriglobus</taxon>
    </lineage>
</organism>
<evidence type="ECO:0000313" key="2">
    <source>
        <dbReference type="Proteomes" id="UP000182427"/>
    </source>
</evidence>
<keyword evidence="2" id="KW-1185">Reference proteome</keyword>
<sequence>MQRLFGVALIVPAVLLAGCSKVVVQHLDAKANAPAANGVIYALPKTVLRVQAKIDRTVAKNAPYSQYASIFAPDSKPVCPKKCADDGTITYSVQDGSTFSSFGEPDPKQVFLVKFSGAGAVDQSLTMAWNDSGLLSSASATVTNRTTDVIVSAIGAATTIASKSLFGAPDPNKQGATLAPTCEELSTKDTTVFTDIAAAIPSISSDVQAQLVNNYCSIAKTDRDGLDLTKLPAALRAYSRNVASLVQRRNNLLVNAAVVFDPTSLIARLDSEIATKLAPLFIGTKTTTTWNATIDTRNIPDTTTDPIPPVALFEFASNGVEVLKGEIPPEGVPEPDDFKKPVTNKEDARVLQLELSYRPAKTDQLFTKVVDDTHGDRSFRYRIPALVKVNLQDDKAKSYGGATIPIAQLGTIISLPADRHSKSLTYTLGMVEATGALKTFALSTTGGLDAGTMTSLGTATGTVLDARNTAAAAVDPNAALTKQDTLLKLQDDICTIQAKYNIPCTVQPK</sequence>
<name>A0A1G7L4K1_9BACT</name>